<dbReference type="EMBL" id="AORV01000015">
    <property type="protein sequence ID" value="EMS73779.1"/>
    <property type="molecule type" value="Genomic_DNA"/>
</dbReference>
<name>S0FXA6_RUMCE</name>
<dbReference type="InterPro" id="IPR006059">
    <property type="entry name" value="SBP"/>
</dbReference>
<proteinExistence type="predicted"/>
<comment type="caution">
    <text evidence="3">The sequence shown here is derived from an EMBL/GenBank/DDBJ whole genome shotgun (WGS) entry which is preliminary data.</text>
</comment>
<dbReference type="SUPFAM" id="SSF53850">
    <property type="entry name" value="Periplasmic binding protein-like II"/>
    <property type="match status" value="1"/>
</dbReference>
<keyword evidence="1" id="KW-0732">Signal</keyword>
<dbReference type="eggNOG" id="COG1653">
    <property type="taxonomic scope" value="Bacteria"/>
</dbReference>
<evidence type="ECO:0000313" key="4">
    <source>
        <dbReference type="Proteomes" id="UP000014155"/>
    </source>
</evidence>
<dbReference type="PANTHER" id="PTHR43649">
    <property type="entry name" value="ARABINOSE-BINDING PROTEIN-RELATED"/>
    <property type="match status" value="1"/>
</dbReference>
<sequence length="526" mass="58690">MKKKGFKIIAMMLAVVMTACVAAACGSAGTESGTTAQAGSSTGAAVSTAAQSSELEPVTLKFYFMNDKKSATDEVWNAISEKFQKELNAKFEINFIPAGDYVNKLMVMSVAGNDWDANYDGGWMAYNQMVTKGAYMDLNELFPKYAPKLYSELQSSGSLSAVTVNGNIKAVPWTLKGNEHPFIVWRTDLLKKAGIADIPKDSVKTIEDLDKLIDTLHKAMPELKMVIPNMNNIASNILPYFVRDEYFDLNFHGMTINMNDPNSTVVPIEQTPFFKESMQHIKRQFDSGLISKDAMVDKTEASQYWNKGMIPYTVTSHEWAYAKPAFTDTNAAIESSQLYPEKKYYNRSPTGNLMAISKNSKNPERTMMFFELINGNQELYDMVMYGIKDKTYVLNGEAADFPSGMTSATSNYMEWGGQWALWKPQFMRPTAQYSEGFWTREAEFASTANHIQSPIDGLSFDDTNIKTELAKRDQILAELGKPLVAGVERDVDKAVDEMNAKLKNAGSDKIAEELNKQVKAFLAARK</sequence>
<feature type="chain" id="PRO_5039330536" evidence="1">
    <location>
        <begin position="23"/>
        <end position="526"/>
    </location>
</feature>
<evidence type="ECO:0000313" key="3">
    <source>
        <dbReference type="EMBL" id="EMS73779.1"/>
    </source>
</evidence>
<dbReference type="Pfam" id="PF12010">
    <property type="entry name" value="DUF3502"/>
    <property type="match status" value="1"/>
</dbReference>
<protein>
    <submittedName>
        <fullName evidence="3">ABC-type sugar transport system, periplasmic component</fullName>
    </submittedName>
</protein>
<evidence type="ECO:0000259" key="2">
    <source>
        <dbReference type="Pfam" id="PF12010"/>
    </source>
</evidence>
<accession>S0FXA6</accession>
<dbReference type="STRING" id="1195236.CTER_0251"/>
<gene>
    <name evidence="3" type="ORF">CTER_0251</name>
</gene>
<dbReference type="Gene3D" id="3.40.190.10">
    <property type="entry name" value="Periplasmic binding protein-like II"/>
    <property type="match status" value="2"/>
</dbReference>
<dbReference type="Pfam" id="PF01547">
    <property type="entry name" value="SBP_bac_1"/>
    <property type="match status" value="1"/>
</dbReference>
<dbReference type="InterPro" id="IPR022627">
    <property type="entry name" value="DUF3502"/>
</dbReference>
<evidence type="ECO:0000256" key="1">
    <source>
        <dbReference type="SAM" id="SignalP"/>
    </source>
</evidence>
<dbReference type="PANTHER" id="PTHR43649:SF17">
    <property type="entry name" value="ABC TRANSPORTER SOLUTE BINDING PROTEIN-SUGAR TRANSPORT"/>
    <property type="match status" value="1"/>
</dbReference>
<dbReference type="InterPro" id="IPR050490">
    <property type="entry name" value="Bact_solute-bd_prot1"/>
</dbReference>
<feature type="domain" description="DUF3502" evidence="2">
    <location>
        <begin position="454"/>
        <end position="523"/>
    </location>
</feature>
<keyword evidence="4" id="KW-1185">Reference proteome</keyword>
<dbReference type="PROSITE" id="PS51257">
    <property type="entry name" value="PROKAR_LIPOPROTEIN"/>
    <property type="match status" value="1"/>
</dbReference>
<keyword evidence="3" id="KW-0762">Sugar transport</keyword>
<dbReference type="AlphaFoldDB" id="S0FXA6"/>
<dbReference type="RefSeq" id="WP_004623570.1">
    <property type="nucleotide sequence ID" value="NZ_AORV01000015.1"/>
</dbReference>
<dbReference type="Proteomes" id="UP000014155">
    <property type="component" value="Unassembled WGS sequence"/>
</dbReference>
<keyword evidence="3" id="KW-0813">Transport</keyword>
<organism evidence="3 4">
    <name type="scientific">Ruminiclostridium cellobioparum subsp. termitidis CT1112</name>
    <dbReference type="NCBI Taxonomy" id="1195236"/>
    <lineage>
        <taxon>Bacteria</taxon>
        <taxon>Bacillati</taxon>
        <taxon>Bacillota</taxon>
        <taxon>Clostridia</taxon>
        <taxon>Eubacteriales</taxon>
        <taxon>Oscillospiraceae</taxon>
        <taxon>Ruminiclostridium</taxon>
    </lineage>
</organism>
<feature type="signal peptide" evidence="1">
    <location>
        <begin position="1"/>
        <end position="22"/>
    </location>
</feature>
<reference evidence="3 4" key="1">
    <citation type="journal article" date="2013" name="Genome Announc.">
        <title>Draft Genome Sequence of the Cellulolytic, Mesophilic, Anaerobic Bacterium Clostridium termitidis Strain CT1112 (DSM 5398).</title>
        <authorList>
            <person name="Lal S."/>
            <person name="Ramachandran U."/>
            <person name="Zhang X."/>
            <person name="Munir R."/>
            <person name="Sparling R."/>
            <person name="Levin D.B."/>
        </authorList>
    </citation>
    <scope>NUCLEOTIDE SEQUENCE [LARGE SCALE GENOMIC DNA]</scope>
    <source>
        <strain evidence="3 4">CT1112</strain>
    </source>
</reference>
<dbReference type="PATRIC" id="fig|1195236.3.peg.556"/>